<keyword evidence="9" id="KW-1185">Reference proteome</keyword>
<keyword evidence="4" id="KW-0479">Metal-binding</keyword>
<evidence type="ECO:0000256" key="3">
    <source>
        <dbReference type="ARBA" id="ARBA00022691"/>
    </source>
</evidence>
<dbReference type="Gene3D" id="3.20.20.70">
    <property type="entry name" value="Aldolase class I"/>
    <property type="match status" value="1"/>
</dbReference>
<keyword evidence="5" id="KW-0408">Iron</keyword>
<sequence length="301" mass="34434">MSVVTHTVHRIEKAAAWPPVTRRVRRYRNIVIKAACNLRCSYCEMKKARVDVGATIASVERIMRRFSPEDTLFRVEADGEITLYPQILDFLAERVRTDGYAIEVLTNGTRFPDCLRPGLLWVVSVDGHTAGMNEARGLSQAQVDVILDHAVALKAELQCVYHGQGVEQINAFIAALDARGFAGRLHFLPLLATEGRPLTVHLDYAQLRKAPFLEREEFFRRWDYIFRHGRRGDFLCDQILNGFNYYVDGDKISMVKCDCYSPVPDELEIEGLQSEREYDNFPCGTCLSHQEFNNQRDRMAI</sequence>
<dbReference type="InterPro" id="IPR000385">
    <property type="entry name" value="MoaA_NifB_PqqE_Fe-S-bd_CS"/>
</dbReference>
<protein>
    <recommendedName>
        <fullName evidence="7">Radical SAM core domain-containing protein</fullName>
    </recommendedName>
</protein>
<proteinExistence type="predicted"/>
<keyword evidence="6" id="KW-0411">Iron-sulfur</keyword>
<name>A0A918UBN8_9NEIS</name>
<reference evidence="8" key="1">
    <citation type="journal article" date="2014" name="Int. J. Syst. Evol. Microbiol.">
        <title>Complete genome sequence of Corynebacterium casei LMG S-19264T (=DSM 44701T), isolated from a smear-ripened cheese.</title>
        <authorList>
            <consortium name="US DOE Joint Genome Institute (JGI-PGF)"/>
            <person name="Walter F."/>
            <person name="Albersmeier A."/>
            <person name="Kalinowski J."/>
            <person name="Ruckert C."/>
        </authorList>
    </citation>
    <scope>NUCLEOTIDE SEQUENCE</scope>
    <source>
        <strain evidence="8">KCTC 32182</strain>
    </source>
</reference>
<evidence type="ECO:0000256" key="4">
    <source>
        <dbReference type="ARBA" id="ARBA00022723"/>
    </source>
</evidence>
<evidence type="ECO:0000313" key="9">
    <source>
        <dbReference type="Proteomes" id="UP000645257"/>
    </source>
</evidence>
<feature type="domain" description="Radical SAM core" evidence="7">
    <location>
        <begin position="22"/>
        <end position="235"/>
    </location>
</feature>
<dbReference type="Proteomes" id="UP000645257">
    <property type="component" value="Unassembled WGS sequence"/>
</dbReference>
<evidence type="ECO:0000256" key="6">
    <source>
        <dbReference type="ARBA" id="ARBA00023014"/>
    </source>
</evidence>
<dbReference type="SFLD" id="SFLDS00029">
    <property type="entry name" value="Radical_SAM"/>
    <property type="match status" value="1"/>
</dbReference>
<dbReference type="GO" id="GO:0046872">
    <property type="term" value="F:metal ion binding"/>
    <property type="evidence" value="ECO:0007669"/>
    <property type="project" value="UniProtKB-KW"/>
</dbReference>
<dbReference type="SUPFAM" id="SSF102114">
    <property type="entry name" value="Radical SAM enzymes"/>
    <property type="match status" value="1"/>
</dbReference>
<dbReference type="InterPro" id="IPR013785">
    <property type="entry name" value="Aldolase_TIM"/>
</dbReference>
<dbReference type="GO" id="GO:0051539">
    <property type="term" value="F:4 iron, 4 sulfur cluster binding"/>
    <property type="evidence" value="ECO:0007669"/>
    <property type="project" value="UniProtKB-KW"/>
</dbReference>
<comment type="caution">
    <text evidence="8">The sequence shown here is derived from an EMBL/GenBank/DDBJ whole genome shotgun (WGS) entry which is preliminary data.</text>
</comment>
<dbReference type="GO" id="GO:0003824">
    <property type="term" value="F:catalytic activity"/>
    <property type="evidence" value="ECO:0007669"/>
    <property type="project" value="InterPro"/>
</dbReference>
<gene>
    <name evidence="8" type="ORF">GCM10011289_30280</name>
</gene>
<evidence type="ECO:0000313" key="8">
    <source>
        <dbReference type="EMBL" id="GGY24606.1"/>
    </source>
</evidence>
<evidence type="ECO:0000256" key="5">
    <source>
        <dbReference type="ARBA" id="ARBA00023004"/>
    </source>
</evidence>
<keyword evidence="3" id="KW-0949">S-adenosyl-L-methionine</keyword>
<keyword evidence="2" id="KW-0004">4Fe-4S</keyword>
<reference evidence="8" key="2">
    <citation type="submission" date="2020-09" db="EMBL/GenBank/DDBJ databases">
        <authorList>
            <person name="Sun Q."/>
            <person name="Kim S."/>
        </authorList>
    </citation>
    <scope>NUCLEOTIDE SEQUENCE</scope>
    <source>
        <strain evidence="8">KCTC 32182</strain>
    </source>
</reference>
<dbReference type="PROSITE" id="PS51918">
    <property type="entry name" value="RADICAL_SAM"/>
    <property type="match status" value="1"/>
</dbReference>
<dbReference type="RefSeq" id="WP_189535857.1">
    <property type="nucleotide sequence ID" value="NZ_BMYX01000020.1"/>
</dbReference>
<evidence type="ECO:0000256" key="1">
    <source>
        <dbReference type="ARBA" id="ARBA00001966"/>
    </source>
</evidence>
<organism evidence="8 9">
    <name type="scientific">Paludibacterium paludis</name>
    <dbReference type="NCBI Taxonomy" id="1225769"/>
    <lineage>
        <taxon>Bacteria</taxon>
        <taxon>Pseudomonadati</taxon>
        <taxon>Pseudomonadota</taxon>
        <taxon>Betaproteobacteria</taxon>
        <taxon>Neisseriales</taxon>
        <taxon>Chromobacteriaceae</taxon>
        <taxon>Paludibacterium</taxon>
    </lineage>
</organism>
<evidence type="ECO:0000256" key="2">
    <source>
        <dbReference type="ARBA" id="ARBA00022485"/>
    </source>
</evidence>
<dbReference type="EMBL" id="BMYX01000020">
    <property type="protein sequence ID" value="GGY24606.1"/>
    <property type="molecule type" value="Genomic_DNA"/>
</dbReference>
<dbReference type="AlphaFoldDB" id="A0A918UBN8"/>
<comment type="cofactor">
    <cofactor evidence="1">
        <name>[4Fe-4S] cluster</name>
        <dbReference type="ChEBI" id="CHEBI:49883"/>
    </cofactor>
</comment>
<dbReference type="InterPro" id="IPR058240">
    <property type="entry name" value="rSAM_sf"/>
</dbReference>
<dbReference type="CDD" id="cd01335">
    <property type="entry name" value="Radical_SAM"/>
    <property type="match status" value="1"/>
</dbReference>
<dbReference type="InterPro" id="IPR007197">
    <property type="entry name" value="rSAM"/>
</dbReference>
<dbReference type="PROSITE" id="PS01305">
    <property type="entry name" value="MOAA_NIFB_PQQE"/>
    <property type="match status" value="1"/>
</dbReference>
<evidence type="ECO:0000259" key="7">
    <source>
        <dbReference type="PROSITE" id="PS51918"/>
    </source>
</evidence>
<accession>A0A918UBN8</accession>